<dbReference type="GO" id="GO:0020037">
    <property type="term" value="F:heme binding"/>
    <property type="evidence" value="ECO:0007669"/>
    <property type="project" value="InterPro"/>
</dbReference>
<dbReference type="InterPro" id="IPR009056">
    <property type="entry name" value="Cyt_c-like_dom"/>
</dbReference>
<evidence type="ECO:0000259" key="8">
    <source>
        <dbReference type="PROSITE" id="PS51007"/>
    </source>
</evidence>
<keyword evidence="1" id="KW-0813">Transport</keyword>
<evidence type="ECO:0000256" key="3">
    <source>
        <dbReference type="ARBA" id="ARBA00022723"/>
    </source>
</evidence>
<dbReference type="PANTHER" id="PTHR33751">
    <property type="entry name" value="CBB3-TYPE CYTOCHROME C OXIDASE SUBUNIT FIXP"/>
    <property type="match status" value="1"/>
</dbReference>
<evidence type="ECO:0000256" key="5">
    <source>
        <dbReference type="ARBA" id="ARBA00023004"/>
    </source>
</evidence>
<dbReference type="KEGG" id="pmaw:MACH26_40510"/>
<dbReference type="GO" id="GO:0009055">
    <property type="term" value="F:electron transfer activity"/>
    <property type="evidence" value="ECO:0007669"/>
    <property type="project" value="InterPro"/>
</dbReference>
<dbReference type="SUPFAM" id="SSF46626">
    <property type="entry name" value="Cytochrome c"/>
    <property type="match status" value="1"/>
</dbReference>
<keyword evidence="7" id="KW-0732">Signal</keyword>
<organism evidence="9 10">
    <name type="scientific">Planctobacterium marinum</name>
    <dbReference type="NCBI Taxonomy" id="1631968"/>
    <lineage>
        <taxon>Bacteria</taxon>
        <taxon>Pseudomonadati</taxon>
        <taxon>Pseudomonadota</taxon>
        <taxon>Gammaproteobacteria</taxon>
        <taxon>Alteromonadales</taxon>
        <taxon>Alteromonadaceae</taxon>
        <taxon>Planctobacterium</taxon>
    </lineage>
</organism>
<dbReference type="InterPro" id="IPR050597">
    <property type="entry name" value="Cytochrome_c_Oxidase_Subunit"/>
</dbReference>
<evidence type="ECO:0000313" key="10">
    <source>
        <dbReference type="Proteomes" id="UP001333710"/>
    </source>
</evidence>
<reference evidence="9" key="1">
    <citation type="submission" date="2023-01" db="EMBL/GenBank/DDBJ databases">
        <title>Complete genome sequence of Planctobacterium marinum strain Dej080120_11.</title>
        <authorList>
            <person name="Ueki S."/>
            <person name="Maruyama F."/>
        </authorList>
    </citation>
    <scope>NUCLEOTIDE SEQUENCE</scope>
    <source>
        <strain evidence="9">Dej080120_11</strain>
    </source>
</reference>
<keyword evidence="4" id="KW-0249">Electron transport</keyword>
<name>A0AA48I1I0_9ALTE</name>
<dbReference type="RefSeq" id="WP_338294597.1">
    <property type="nucleotide sequence ID" value="NZ_AP027272.1"/>
</dbReference>
<keyword evidence="3 6" id="KW-0479">Metal-binding</keyword>
<proteinExistence type="predicted"/>
<dbReference type="PROSITE" id="PS51007">
    <property type="entry name" value="CYTC"/>
    <property type="match status" value="1"/>
</dbReference>
<dbReference type="Pfam" id="PF00034">
    <property type="entry name" value="Cytochrom_C"/>
    <property type="match status" value="1"/>
</dbReference>
<protein>
    <recommendedName>
        <fullName evidence="8">Cytochrome c domain-containing protein</fullName>
    </recommendedName>
</protein>
<keyword evidence="10" id="KW-1185">Reference proteome</keyword>
<feature type="signal peptide" evidence="7">
    <location>
        <begin position="1"/>
        <end position="23"/>
    </location>
</feature>
<sequence length="106" mass="10896">MQKALKSLLVFAVLSATSHLSLAAGDPAKGKAKATTCAACHGANGISMIPNYPNLAGQKELYLVDAIKAYRDGTRKNPVMSPMAAALSDEDIANLAAYFSSLPAGG</sequence>
<keyword evidence="2 6" id="KW-0349">Heme</keyword>
<dbReference type="PANTHER" id="PTHR33751:SF9">
    <property type="entry name" value="CYTOCHROME C4"/>
    <property type="match status" value="1"/>
</dbReference>
<gene>
    <name evidence="9" type="ORF">MACH26_40510</name>
</gene>
<dbReference type="InterPro" id="IPR036909">
    <property type="entry name" value="Cyt_c-like_dom_sf"/>
</dbReference>
<evidence type="ECO:0000256" key="6">
    <source>
        <dbReference type="PROSITE-ProRule" id="PRU00433"/>
    </source>
</evidence>
<evidence type="ECO:0000256" key="1">
    <source>
        <dbReference type="ARBA" id="ARBA00022448"/>
    </source>
</evidence>
<dbReference type="GO" id="GO:0046872">
    <property type="term" value="F:metal ion binding"/>
    <property type="evidence" value="ECO:0007669"/>
    <property type="project" value="UniProtKB-KW"/>
</dbReference>
<accession>A0AA48I1I0</accession>
<dbReference type="Gene3D" id="1.10.760.10">
    <property type="entry name" value="Cytochrome c-like domain"/>
    <property type="match status" value="1"/>
</dbReference>
<evidence type="ECO:0000256" key="4">
    <source>
        <dbReference type="ARBA" id="ARBA00022982"/>
    </source>
</evidence>
<keyword evidence="5 6" id="KW-0408">Iron</keyword>
<evidence type="ECO:0000313" key="9">
    <source>
        <dbReference type="EMBL" id="BDX08530.1"/>
    </source>
</evidence>
<feature type="domain" description="Cytochrome c" evidence="8">
    <location>
        <begin position="25"/>
        <end position="103"/>
    </location>
</feature>
<dbReference type="Proteomes" id="UP001333710">
    <property type="component" value="Chromosome"/>
</dbReference>
<evidence type="ECO:0000256" key="2">
    <source>
        <dbReference type="ARBA" id="ARBA00022617"/>
    </source>
</evidence>
<evidence type="ECO:0000256" key="7">
    <source>
        <dbReference type="SAM" id="SignalP"/>
    </source>
</evidence>
<dbReference type="EMBL" id="AP027272">
    <property type="protein sequence ID" value="BDX08530.1"/>
    <property type="molecule type" value="Genomic_DNA"/>
</dbReference>
<dbReference type="AlphaFoldDB" id="A0AA48I1I0"/>
<feature type="chain" id="PRO_5041411992" description="Cytochrome c domain-containing protein" evidence="7">
    <location>
        <begin position="24"/>
        <end position="106"/>
    </location>
</feature>